<accession>A0A3C1KM40</accession>
<feature type="non-terminal residue" evidence="3">
    <location>
        <position position="1"/>
    </location>
</feature>
<keyword evidence="2" id="KW-0732">Signal</keyword>
<evidence type="ECO:0008006" key="5">
    <source>
        <dbReference type="Google" id="ProtNLM"/>
    </source>
</evidence>
<evidence type="ECO:0000313" key="4">
    <source>
        <dbReference type="Proteomes" id="UP000259273"/>
    </source>
</evidence>
<protein>
    <recommendedName>
        <fullName evidence="5">ABC transporter</fullName>
    </recommendedName>
</protein>
<dbReference type="GO" id="GO:0120010">
    <property type="term" value="P:intermembrane phospholipid transfer"/>
    <property type="evidence" value="ECO:0007669"/>
    <property type="project" value="TreeGrafter"/>
</dbReference>
<sequence length="169" mass="18798">FFRNLRDVNTTLTSILQGRLQGAAQAGGRFLLNSTIGMLGLFDVATRMGIEPLRTDFGQTLAVWGVPEGPYLMVPLFGPRTMRSGVGTVFDAYTSVEVAIDDVRLRNSLIGLELVSSRVELLKAEDLISGDRYIFIRDAYLQQRRALVSDGEVEDSFSDFSDEDWPDEL</sequence>
<comment type="caution">
    <text evidence="3">The sequence shown here is derived from an EMBL/GenBank/DDBJ whole genome shotgun (WGS) entry which is preliminary data.</text>
</comment>
<organism evidence="3 4">
    <name type="scientific">Haliea salexigens</name>
    <dbReference type="NCBI Taxonomy" id="287487"/>
    <lineage>
        <taxon>Bacteria</taxon>
        <taxon>Pseudomonadati</taxon>
        <taxon>Pseudomonadota</taxon>
        <taxon>Gammaproteobacteria</taxon>
        <taxon>Cellvibrionales</taxon>
        <taxon>Halieaceae</taxon>
        <taxon>Haliea</taxon>
    </lineage>
</organism>
<gene>
    <name evidence="3" type="ORF">DCP75_08900</name>
</gene>
<dbReference type="Pfam" id="PF04333">
    <property type="entry name" value="MlaA"/>
    <property type="match status" value="1"/>
</dbReference>
<proteinExistence type="inferred from homology"/>
<dbReference type="PANTHER" id="PTHR30035:SF3">
    <property type="entry name" value="INTERMEMBRANE PHOSPHOLIPID TRANSPORT SYSTEM LIPOPROTEIN MLAA"/>
    <property type="match status" value="1"/>
</dbReference>
<dbReference type="GO" id="GO:0016020">
    <property type="term" value="C:membrane"/>
    <property type="evidence" value="ECO:0007669"/>
    <property type="project" value="InterPro"/>
</dbReference>
<evidence type="ECO:0000313" key="3">
    <source>
        <dbReference type="EMBL" id="HAN27820.1"/>
    </source>
</evidence>
<dbReference type="PANTHER" id="PTHR30035">
    <property type="entry name" value="LIPOPROTEIN VACJ-RELATED"/>
    <property type="match status" value="1"/>
</dbReference>
<comment type="similarity">
    <text evidence="1">Belongs to the MlaA family.</text>
</comment>
<dbReference type="Proteomes" id="UP000259273">
    <property type="component" value="Unassembled WGS sequence"/>
</dbReference>
<evidence type="ECO:0000256" key="2">
    <source>
        <dbReference type="ARBA" id="ARBA00022729"/>
    </source>
</evidence>
<dbReference type="AlphaFoldDB" id="A0A3C1KM40"/>
<name>A0A3C1KM40_9GAMM</name>
<evidence type="ECO:0000256" key="1">
    <source>
        <dbReference type="ARBA" id="ARBA00010634"/>
    </source>
</evidence>
<dbReference type="EMBL" id="DMND01000123">
    <property type="protein sequence ID" value="HAN27820.1"/>
    <property type="molecule type" value="Genomic_DNA"/>
</dbReference>
<dbReference type="InterPro" id="IPR007428">
    <property type="entry name" value="MlaA"/>
</dbReference>
<reference evidence="3 4" key="1">
    <citation type="journal article" date="2018" name="Nat. Biotechnol.">
        <title>A standardized bacterial taxonomy based on genome phylogeny substantially revises the tree of life.</title>
        <authorList>
            <person name="Parks D.H."/>
            <person name="Chuvochina M."/>
            <person name="Waite D.W."/>
            <person name="Rinke C."/>
            <person name="Skarshewski A."/>
            <person name="Chaumeil P.A."/>
            <person name="Hugenholtz P."/>
        </authorList>
    </citation>
    <scope>NUCLEOTIDE SEQUENCE [LARGE SCALE GENOMIC DNA]</scope>
    <source>
        <strain evidence="3">UBA9158</strain>
    </source>
</reference>
<dbReference type="STRING" id="1121937.GCA_000423125_01190"/>
<dbReference type="PRINTS" id="PR01805">
    <property type="entry name" value="VACJLIPOPROT"/>
</dbReference>